<dbReference type="InterPro" id="IPR016181">
    <property type="entry name" value="Acyl_CoA_acyltransferase"/>
</dbReference>
<dbReference type="InterPro" id="IPR000182">
    <property type="entry name" value="GNAT_dom"/>
</dbReference>
<dbReference type="RefSeq" id="WP_204654483.1">
    <property type="nucleotide sequence ID" value="NZ_JAFBFD010000028.1"/>
</dbReference>
<dbReference type="PROSITE" id="PS51186">
    <property type="entry name" value="GNAT"/>
    <property type="match status" value="1"/>
</dbReference>
<keyword evidence="2" id="KW-0012">Acyltransferase</keyword>
<proteinExistence type="predicted"/>
<dbReference type="EC" id="2.3.-.-" evidence="2"/>
<keyword evidence="2" id="KW-0808">Transferase</keyword>
<dbReference type="GO" id="GO:0016746">
    <property type="term" value="F:acyltransferase activity"/>
    <property type="evidence" value="ECO:0007669"/>
    <property type="project" value="UniProtKB-KW"/>
</dbReference>
<sequence length="170" mass="19106">MKLRQATKEDLPIIMTIIQEGIDALKEQQSPQWQDGFGPNQEKMEKDIETNACYVLVDGQDEVIATASLIQGIDPVYTAIEDGHWLGLNSYIAIHRVAIAKGQRGKKRASLLLDLLISQAKELGYHDIRIDTHRLNLPMQKAILSSGFSYRGLVHFPIPNGERLAYQIIL</sequence>
<comment type="caution">
    <text evidence="2">The sequence shown here is derived from an EMBL/GenBank/DDBJ whole genome shotgun (WGS) entry which is preliminary data.</text>
</comment>
<organism evidence="2 3">
    <name type="scientific">Enterococcus lemanii</name>
    <dbReference type="NCBI Taxonomy" id="1159752"/>
    <lineage>
        <taxon>Bacteria</taxon>
        <taxon>Bacillati</taxon>
        <taxon>Bacillota</taxon>
        <taxon>Bacilli</taxon>
        <taxon>Lactobacillales</taxon>
        <taxon>Enterococcaceae</taxon>
        <taxon>Enterococcus</taxon>
    </lineage>
</organism>
<protein>
    <submittedName>
        <fullName evidence="2">GNAT family N-acetyltransferase</fullName>
        <ecNumber evidence="2">2.3.-.-</ecNumber>
    </submittedName>
</protein>
<dbReference type="Pfam" id="PF00583">
    <property type="entry name" value="Acetyltransf_1"/>
    <property type="match status" value="1"/>
</dbReference>
<evidence type="ECO:0000313" key="2">
    <source>
        <dbReference type="EMBL" id="MFC4720015.1"/>
    </source>
</evidence>
<dbReference type="Proteomes" id="UP001595969">
    <property type="component" value="Unassembled WGS sequence"/>
</dbReference>
<dbReference type="Gene3D" id="3.40.630.30">
    <property type="match status" value="1"/>
</dbReference>
<keyword evidence="3" id="KW-1185">Reference proteome</keyword>
<dbReference type="EMBL" id="JBHSGS010000054">
    <property type="protein sequence ID" value="MFC4720015.1"/>
    <property type="molecule type" value="Genomic_DNA"/>
</dbReference>
<evidence type="ECO:0000259" key="1">
    <source>
        <dbReference type="PROSITE" id="PS51186"/>
    </source>
</evidence>
<gene>
    <name evidence="2" type="ORF">ACFO5I_09780</name>
</gene>
<dbReference type="CDD" id="cd04301">
    <property type="entry name" value="NAT_SF"/>
    <property type="match status" value="1"/>
</dbReference>
<reference evidence="3" key="1">
    <citation type="journal article" date="2019" name="Int. J. Syst. Evol. Microbiol.">
        <title>The Global Catalogue of Microorganisms (GCM) 10K type strain sequencing project: providing services to taxonomists for standard genome sequencing and annotation.</title>
        <authorList>
            <consortium name="The Broad Institute Genomics Platform"/>
            <consortium name="The Broad Institute Genome Sequencing Center for Infectious Disease"/>
            <person name="Wu L."/>
            <person name="Ma J."/>
        </authorList>
    </citation>
    <scope>NUCLEOTIDE SEQUENCE [LARGE SCALE GENOMIC DNA]</scope>
    <source>
        <strain evidence="3">CGMCC 1.19032</strain>
    </source>
</reference>
<accession>A0ABV9MXJ8</accession>
<dbReference type="SUPFAM" id="SSF55729">
    <property type="entry name" value="Acyl-CoA N-acyltransferases (Nat)"/>
    <property type="match status" value="1"/>
</dbReference>
<name>A0ABV9MXJ8_9ENTE</name>
<feature type="domain" description="N-acetyltransferase" evidence="1">
    <location>
        <begin position="1"/>
        <end position="170"/>
    </location>
</feature>
<evidence type="ECO:0000313" key="3">
    <source>
        <dbReference type="Proteomes" id="UP001595969"/>
    </source>
</evidence>